<gene>
    <name evidence="1" type="ORF">ETB97_006307</name>
</gene>
<dbReference type="InterPro" id="IPR016181">
    <property type="entry name" value="Acyl_CoA_acyltransferase"/>
</dbReference>
<comment type="caution">
    <text evidence="1">The sequence shown here is derived from an EMBL/GenBank/DDBJ whole genome shotgun (WGS) entry which is preliminary data.</text>
</comment>
<protein>
    <submittedName>
        <fullName evidence="1">Uncharacterized protein</fullName>
    </submittedName>
</protein>
<dbReference type="Proteomes" id="UP000541154">
    <property type="component" value="Unassembled WGS sequence"/>
</dbReference>
<name>A0A8H5ZUH5_PETAA</name>
<dbReference type="CDD" id="cd04301">
    <property type="entry name" value="NAT_SF"/>
    <property type="match status" value="1"/>
</dbReference>
<dbReference type="SUPFAM" id="SSF55729">
    <property type="entry name" value="Acyl-CoA N-acyltransferases (Nat)"/>
    <property type="match status" value="1"/>
</dbReference>
<organism evidence="1 2">
    <name type="scientific">Petromyces alliaceus</name>
    <name type="common">Aspergillus alliaceus</name>
    <dbReference type="NCBI Taxonomy" id="209559"/>
    <lineage>
        <taxon>Eukaryota</taxon>
        <taxon>Fungi</taxon>
        <taxon>Dikarya</taxon>
        <taxon>Ascomycota</taxon>
        <taxon>Pezizomycotina</taxon>
        <taxon>Eurotiomycetes</taxon>
        <taxon>Eurotiomycetidae</taxon>
        <taxon>Eurotiales</taxon>
        <taxon>Aspergillaceae</taxon>
        <taxon>Aspergillus</taxon>
        <taxon>Aspergillus subgen. Circumdati</taxon>
    </lineage>
</organism>
<evidence type="ECO:0000313" key="1">
    <source>
        <dbReference type="EMBL" id="KAF5857063.1"/>
    </source>
</evidence>
<evidence type="ECO:0000313" key="2">
    <source>
        <dbReference type="Proteomes" id="UP000541154"/>
    </source>
</evidence>
<dbReference type="EMBL" id="SPNV01000279">
    <property type="protein sequence ID" value="KAF5857063.1"/>
    <property type="molecule type" value="Genomic_DNA"/>
</dbReference>
<proteinExistence type="predicted"/>
<accession>A0A8H5ZUH5</accession>
<dbReference type="AlphaFoldDB" id="A0A8H5ZUH5"/>
<sequence length="212" mass="24511">MGATTSTPEEPCTLVPINLHNAAEYTELQIQRQKCGWDFEDAKLVEWREKQDAKLKSFFWITIPPLPTDSGATRIRAGHISLDSYASPPDPELAMADRSCLTIQTFFILPQYRGGLGRKAMDLVEALATKEPYGSPQCKYLTLNAISKRYFYEESDFWNKLDRVRPEVCTVEWYERRGYVYWKSEPRFSEEALAELDVFVFVSWLRLSVMSV</sequence>
<keyword evidence="2" id="KW-1185">Reference proteome</keyword>
<reference evidence="1 2" key="1">
    <citation type="submission" date="2019-04" db="EMBL/GenBank/DDBJ databases">
        <title>Aspergillus burnettii sp. nov., novel species from soil in southeast Queensland.</title>
        <authorList>
            <person name="Gilchrist C.L.M."/>
            <person name="Pitt J.I."/>
            <person name="Lange L."/>
            <person name="Lacey H.J."/>
            <person name="Vuong D."/>
            <person name="Midgley D.J."/>
            <person name="Greenfield P."/>
            <person name="Bradbury M."/>
            <person name="Lacey E."/>
            <person name="Busk P.K."/>
            <person name="Pilgaard B."/>
            <person name="Chooi Y.H."/>
            <person name="Piggott A.M."/>
        </authorList>
    </citation>
    <scope>NUCLEOTIDE SEQUENCE [LARGE SCALE GENOMIC DNA]</scope>
    <source>
        <strain evidence="1 2">FRR 5400</strain>
    </source>
</reference>